<organism evidence="3 4">
    <name type="scientific">Macrococcoides canis</name>
    <dbReference type="NCBI Taxonomy" id="1855823"/>
    <lineage>
        <taxon>Bacteria</taxon>
        <taxon>Bacillati</taxon>
        <taxon>Bacillota</taxon>
        <taxon>Bacilli</taxon>
        <taxon>Bacillales</taxon>
        <taxon>Staphylococcaceae</taxon>
        <taxon>Macrococcoides</taxon>
    </lineage>
</organism>
<dbReference type="InterPro" id="IPR001387">
    <property type="entry name" value="Cro/C1-type_HTH"/>
</dbReference>
<dbReference type="SMART" id="SM00530">
    <property type="entry name" value="HTH_XRE"/>
    <property type="match status" value="1"/>
</dbReference>
<dbReference type="GO" id="GO:0003677">
    <property type="term" value="F:DNA binding"/>
    <property type="evidence" value="ECO:0007669"/>
    <property type="project" value="UniProtKB-KW"/>
</dbReference>
<name>A0AAE7BZE1_9STAP</name>
<keyword evidence="1" id="KW-0238">DNA-binding</keyword>
<sequence length="73" mass="8358">MLKSHLKEYRAKLNMNQSELAEKVGVTRQTIGFIEKGTISPSITLVLKICNVFQCKVEDLFELEDVENERTTV</sequence>
<evidence type="ECO:0000313" key="3">
    <source>
        <dbReference type="EMBL" id="QIH77440.1"/>
    </source>
</evidence>
<evidence type="ECO:0000259" key="2">
    <source>
        <dbReference type="PROSITE" id="PS50943"/>
    </source>
</evidence>
<dbReference type="RefSeq" id="WP_164952973.1">
    <property type="nucleotide sequence ID" value="NZ_CP047363.1"/>
</dbReference>
<evidence type="ECO:0000256" key="1">
    <source>
        <dbReference type="ARBA" id="ARBA00023125"/>
    </source>
</evidence>
<dbReference type="Pfam" id="PF01381">
    <property type="entry name" value="HTH_3"/>
    <property type="match status" value="1"/>
</dbReference>
<dbReference type="InterPro" id="IPR010982">
    <property type="entry name" value="Lambda_DNA-bd_dom_sf"/>
</dbReference>
<proteinExistence type="predicted"/>
<dbReference type="PANTHER" id="PTHR46558">
    <property type="entry name" value="TRACRIPTIONAL REGULATORY PROTEIN-RELATED-RELATED"/>
    <property type="match status" value="1"/>
</dbReference>
<dbReference type="CDD" id="cd00093">
    <property type="entry name" value="HTH_XRE"/>
    <property type="match status" value="1"/>
</dbReference>
<dbReference type="Proteomes" id="UP000501122">
    <property type="component" value="Chromosome"/>
</dbReference>
<accession>A0AAE7BZE1</accession>
<evidence type="ECO:0000313" key="4">
    <source>
        <dbReference type="Proteomes" id="UP000501122"/>
    </source>
</evidence>
<feature type="domain" description="HTH cro/C1-type" evidence="2">
    <location>
        <begin position="6"/>
        <end position="60"/>
    </location>
</feature>
<protein>
    <submittedName>
        <fullName evidence="3">Helix-turn-helix domain-containing protein</fullName>
    </submittedName>
</protein>
<dbReference type="EMBL" id="CP047363">
    <property type="protein sequence ID" value="QIH77440.1"/>
    <property type="molecule type" value="Genomic_DNA"/>
</dbReference>
<reference evidence="3" key="1">
    <citation type="journal article" date="2020" name="Antimicrob. Agents Chemother.">
        <title>The novel macrolide resistance genes mef(D), msr(F) and msr(H) are present on resistance islands in Macrococcus canis, Macrococcus caseolyticus and Staphylococcus aureus.</title>
        <authorList>
            <person name="Schwendener S."/>
            <person name="Dona V."/>
            <person name="Perreten V."/>
        </authorList>
    </citation>
    <scope>NUCLEOTIDE SEQUENCE</scope>
    <source>
        <strain evidence="3">Epi0076A</strain>
    </source>
</reference>
<gene>
    <name evidence="3" type="ORF">GTN30_02010</name>
</gene>
<dbReference type="SUPFAM" id="SSF47413">
    <property type="entry name" value="lambda repressor-like DNA-binding domains"/>
    <property type="match status" value="1"/>
</dbReference>
<dbReference type="AlphaFoldDB" id="A0AAE7BZE1"/>
<dbReference type="PROSITE" id="PS50943">
    <property type="entry name" value="HTH_CROC1"/>
    <property type="match status" value="1"/>
</dbReference>
<dbReference type="Gene3D" id="1.10.260.40">
    <property type="entry name" value="lambda repressor-like DNA-binding domains"/>
    <property type="match status" value="1"/>
</dbReference>
<dbReference type="PANTHER" id="PTHR46558:SF4">
    <property type="entry name" value="DNA-BIDING PHAGE PROTEIN"/>
    <property type="match status" value="1"/>
</dbReference>